<feature type="chain" id="PRO_5046925815" evidence="1">
    <location>
        <begin position="26"/>
        <end position="159"/>
    </location>
</feature>
<dbReference type="Proteomes" id="UP001500236">
    <property type="component" value="Unassembled WGS sequence"/>
</dbReference>
<dbReference type="PROSITE" id="PS51318">
    <property type="entry name" value="TAT"/>
    <property type="match status" value="1"/>
</dbReference>
<dbReference type="PROSITE" id="PS51257">
    <property type="entry name" value="PROKAR_LIPOPROTEIN"/>
    <property type="match status" value="1"/>
</dbReference>
<keyword evidence="1" id="KW-0732">Signal</keyword>
<reference evidence="3" key="1">
    <citation type="journal article" date="2019" name="Int. J. Syst. Evol. Microbiol.">
        <title>The Global Catalogue of Microorganisms (GCM) 10K type strain sequencing project: providing services to taxonomists for standard genome sequencing and annotation.</title>
        <authorList>
            <consortium name="The Broad Institute Genomics Platform"/>
            <consortium name="The Broad Institute Genome Sequencing Center for Infectious Disease"/>
            <person name="Wu L."/>
            <person name="Ma J."/>
        </authorList>
    </citation>
    <scope>NUCLEOTIDE SEQUENCE [LARGE SCALE GENOMIC DNA]</scope>
    <source>
        <strain evidence="3">JCM 14309</strain>
    </source>
</reference>
<dbReference type="RefSeq" id="WP_344682397.1">
    <property type="nucleotide sequence ID" value="NZ_BAAAVT010000008.1"/>
</dbReference>
<evidence type="ECO:0000313" key="3">
    <source>
        <dbReference type="Proteomes" id="UP001500236"/>
    </source>
</evidence>
<evidence type="ECO:0000256" key="1">
    <source>
        <dbReference type="SAM" id="SignalP"/>
    </source>
</evidence>
<sequence length="159" mass="17788">MTRRRLLTGVGGAAAVVITAPSALAGLTACGSERQLICRHQRTQEVYASWPVETGAVVTHSWVHSIERSRWTDSYRVEADGLLLVRTEFQEYGAGMPLDEGVVTLEDGRVVITEIDRPFEAIRWIHSHRVDYRIGIDENTDLLDPLQLPDNEPVELRPA</sequence>
<protein>
    <submittedName>
        <fullName evidence="2">DUF1850 domain-containing protein</fullName>
    </submittedName>
</protein>
<accession>A0ABP6LVL8</accession>
<gene>
    <name evidence="2" type="ORF">GCM10010529_15470</name>
</gene>
<evidence type="ECO:0000313" key="2">
    <source>
        <dbReference type="EMBL" id="GAA3063123.1"/>
    </source>
</evidence>
<proteinExistence type="predicted"/>
<keyword evidence="3" id="KW-1185">Reference proteome</keyword>
<dbReference type="EMBL" id="BAAAVT010000008">
    <property type="protein sequence ID" value="GAA3063123.1"/>
    <property type="molecule type" value="Genomic_DNA"/>
</dbReference>
<organism evidence="2 3">
    <name type="scientific">Nesterenkonia aethiopica</name>
    <dbReference type="NCBI Taxonomy" id="269144"/>
    <lineage>
        <taxon>Bacteria</taxon>
        <taxon>Bacillati</taxon>
        <taxon>Actinomycetota</taxon>
        <taxon>Actinomycetes</taxon>
        <taxon>Micrococcales</taxon>
        <taxon>Micrococcaceae</taxon>
        <taxon>Nesterenkonia</taxon>
    </lineage>
</organism>
<feature type="signal peptide" evidence="1">
    <location>
        <begin position="1"/>
        <end position="25"/>
    </location>
</feature>
<name>A0ABP6LVL8_9MICC</name>
<dbReference type="InterPro" id="IPR015001">
    <property type="entry name" value="DUF1850"/>
</dbReference>
<dbReference type="InterPro" id="IPR006311">
    <property type="entry name" value="TAT_signal"/>
</dbReference>
<dbReference type="Pfam" id="PF08905">
    <property type="entry name" value="DUF1850"/>
    <property type="match status" value="1"/>
</dbReference>
<comment type="caution">
    <text evidence="2">The sequence shown here is derived from an EMBL/GenBank/DDBJ whole genome shotgun (WGS) entry which is preliminary data.</text>
</comment>